<proteinExistence type="predicted"/>
<evidence type="ECO:0000256" key="7">
    <source>
        <dbReference type="ARBA" id="ARBA00023002"/>
    </source>
</evidence>
<keyword evidence="7" id="KW-0560">Oxidoreductase</keyword>
<dbReference type="CDD" id="cd06185">
    <property type="entry name" value="PDR_like"/>
    <property type="match status" value="1"/>
</dbReference>
<dbReference type="InterPro" id="IPR017938">
    <property type="entry name" value="Riboflavin_synthase-like_b-brl"/>
</dbReference>
<sequence length="320" mass="34221">MTALPPALRDGLDLMVTEVCRYSERLVSLRMRAADERPLPSYVPGSHLAVACGDGINAYSLTGSGLYPERYAVSVRLDAAGAGGSVAMHRLRPGDVLRSSRPRSQFAPVAQARRHLLLAGGIGVTPILSHARAAHEWGTSADVLYVHRPGEGIHAAELRELAGPQLSVACLTSREAFGRALRGRLAGSPLGTHLYACGPEPFMEAVLRAAREHGWPEGRLHAESFGAASLDPGEPFGVKLPDGTRIPVPAGVSLLEALESAGRAVPNMCRQGVCGQCALTVTAGRPLHRDHYLTEAEKEENRLIMSCVSRSLDRELEVRP</sequence>
<evidence type="ECO:0000259" key="11">
    <source>
        <dbReference type="PROSITE" id="PS51384"/>
    </source>
</evidence>
<dbReference type="InterPro" id="IPR001041">
    <property type="entry name" value="2Fe-2S_ferredoxin-type"/>
</dbReference>
<dbReference type="InterPro" id="IPR054582">
    <property type="entry name" value="DmmA-like_N"/>
</dbReference>
<dbReference type="PROSITE" id="PS51384">
    <property type="entry name" value="FAD_FR"/>
    <property type="match status" value="1"/>
</dbReference>
<dbReference type="SUPFAM" id="SSF54292">
    <property type="entry name" value="2Fe-2S ferredoxin-like"/>
    <property type="match status" value="1"/>
</dbReference>
<accession>A0A8J2TVQ8</accession>
<keyword evidence="13" id="KW-1185">Reference proteome</keyword>
<dbReference type="Gene3D" id="3.10.20.30">
    <property type="match status" value="1"/>
</dbReference>
<dbReference type="Pfam" id="PF00111">
    <property type="entry name" value="Fer2"/>
    <property type="match status" value="1"/>
</dbReference>
<dbReference type="InterPro" id="IPR017927">
    <property type="entry name" value="FAD-bd_FR_type"/>
</dbReference>
<comment type="cofactor">
    <cofactor evidence="1">
        <name>FMN</name>
        <dbReference type="ChEBI" id="CHEBI:58210"/>
    </cofactor>
</comment>
<dbReference type="SUPFAM" id="SSF52343">
    <property type="entry name" value="Ferredoxin reductase-like, C-terminal NADP-linked domain"/>
    <property type="match status" value="1"/>
</dbReference>
<keyword evidence="6" id="KW-0479">Metal-binding</keyword>
<evidence type="ECO:0000256" key="2">
    <source>
        <dbReference type="ARBA" id="ARBA00001974"/>
    </source>
</evidence>
<keyword evidence="9" id="KW-0411">Iron-sulfur</keyword>
<dbReference type="PANTHER" id="PTHR47354">
    <property type="entry name" value="NADH OXIDOREDUCTASE HCR"/>
    <property type="match status" value="1"/>
</dbReference>
<dbReference type="PANTHER" id="PTHR47354:SF1">
    <property type="entry name" value="CARNITINE MONOOXYGENASE REDUCTASE SUBUNIT"/>
    <property type="match status" value="1"/>
</dbReference>
<evidence type="ECO:0000256" key="9">
    <source>
        <dbReference type="ARBA" id="ARBA00023014"/>
    </source>
</evidence>
<feature type="domain" description="FAD-binding FR-type" evidence="11">
    <location>
        <begin position="9"/>
        <end position="109"/>
    </location>
</feature>
<protein>
    <submittedName>
        <fullName evidence="12">Ferredoxin</fullName>
    </submittedName>
</protein>
<organism evidence="12 13">
    <name type="scientific">Sediminivirga luteola</name>
    <dbReference type="NCBI Taxonomy" id="1774748"/>
    <lineage>
        <taxon>Bacteria</taxon>
        <taxon>Bacillati</taxon>
        <taxon>Actinomycetota</taxon>
        <taxon>Actinomycetes</taxon>
        <taxon>Micrococcales</taxon>
        <taxon>Brevibacteriaceae</taxon>
        <taxon>Sediminivirga</taxon>
    </lineage>
</organism>
<evidence type="ECO:0000256" key="8">
    <source>
        <dbReference type="ARBA" id="ARBA00023004"/>
    </source>
</evidence>
<dbReference type="PRINTS" id="PR00409">
    <property type="entry name" value="PHDIOXRDTASE"/>
</dbReference>
<dbReference type="GO" id="GO:0016491">
    <property type="term" value="F:oxidoreductase activity"/>
    <property type="evidence" value="ECO:0007669"/>
    <property type="project" value="UniProtKB-KW"/>
</dbReference>
<evidence type="ECO:0000256" key="6">
    <source>
        <dbReference type="ARBA" id="ARBA00022723"/>
    </source>
</evidence>
<evidence type="ECO:0000313" key="12">
    <source>
        <dbReference type="EMBL" id="GGA05348.1"/>
    </source>
</evidence>
<dbReference type="Proteomes" id="UP000616114">
    <property type="component" value="Unassembled WGS sequence"/>
</dbReference>
<gene>
    <name evidence="12" type="ORF">GCM10011333_05300</name>
</gene>
<dbReference type="SUPFAM" id="SSF63380">
    <property type="entry name" value="Riboflavin synthase domain-like"/>
    <property type="match status" value="1"/>
</dbReference>
<evidence type="ECO:0000256" key="4">
    <source>
        <dbReference type="ARBA" id="ARBA00022643"/>
    </source>
</evidence>
<reference evidence="12" key="2">
    <citation type="submission" date="2020-09" db="EMBL/GenBank/DDBJ databases">
        <authorList>
            <person name="Sun Q."/>
            <person name="Zhou Y."/>
        </authorList>
    </citation>
    <scope>NUCLEOTIDE SEQUENCE</scope>
    <source>
        <strain evidence="12">CGMCC 1.12785</strain>
    </source>
</reference>
<evidence type="ECO:0000313" key="13">
    <source>
        <dbReference type="Proteomes" id="UP000616114"/>
    </source>
</evidence>
<evidence type="ECO:0000256" key="1">
    <source>
        <dbReference type="ARBA" id="ARBA00001917"/>
    </source>
</evidence>
<dbReference type="PROSITE" id="PS51085">
    <property type="entry name" value="2FE2S_FER_2"/>
    <property type="match status" value="1"/>
</dbReference>
<dbReference type="GO" id="GO:0046872">
    <property type="term" value="F:metal ion binding"/>
    <property type="evidence" value="ECO:0007669"/>
    <property type="project" value="UniProtKB-KW"/>
</dbReference>
<dbReference type="InterPro" id="IPR012675">
    <property type="entry name" value="Beta-grasp_dom_sf"/>
</dbReference>
<dbReference type="InterPro" id="IPR006058">
    <property type="entry name" value="2Fe2S_fd_BS"/>
</dbReference>
<dbReference type="GO" id="GO:0051537">
    <property type="term" value="F:2 iron, 2 sulfur cluster binding"/>
    <property type="evidence" value="ECO:0007669"/>
    <property type="project" value="UniProtKB-KW"/>
</dbReference>
<keyword evidence="8" id="KW-0408">Iron</keyword>
<dbReference type="AlphaFoldDB" id="A0A8J2TVQ8"/>
<feature type="domain" description="2Fe-2S ferredoxin-type" evidence="10">
    <location>
        <begin position="236"/>
        <end position="320"/>
    </location>
</feature>
<dbReference type="Gene3D" id="3.40.50.80">
    <property type="entry name" value="Nucleotide-binding domain of ferredoxin-NADP reductase (FNR) module"/>
    <property type="match status" value="1"/>
</dbReference>
<comment type="caution">
    <text evidence="12">The sequence shown here is derived from an EMBL/GenBank/DDBJ whole genome shotgun (WGS) entry which is preliminary data.</text>
</comment>
<dbReference type="PROSITE" id="PS00197">
    <property type="entry name" value="2FE2S_FER_1"/>
    <property type="match status" value="1"/>
</dbReference>
<keyword evidence="3" id="KW-0285">Flavoprotein</keyword>
<dbReference type="Gene3D" id="2.40.30.10">
    <property type="entry name" value="Translation factors"/>
    <property type="match status" value="1"/>
</dbReference>
<dbReference type="InterPro" id="IPR050415">
    <property type="entry name" value="MRET"/>
</dbReference>
<name>A0A8J2TVQ8_9MICO</name>
<keyword evidence="5" id="KW-0001">2Fe-2S</keyword>
<dbReference type="InterPro" id="IPR039261">
    <property type="entry name" value="FNR_nucleotide-bd"/>
</dbReference>
<dbReference type="InterPro" id="IPR036010">
    <property type="entry name" value="2Fe-2S_ferredoxin-like_sf"/>
</dbReference>
<dbReference type="EMBL" id="BMFY01000002">
    <property type="protein sequence ID" value="GGA05348.1"/>
    <property type="molecule type" value="Genomic_DNA"/>
</dbReference>
<evidence type="ECO:0000259" key="10">
    <source>
        <dbReference type="PROSITE" id="PS51085"/>
    </source>
</evidence>
<evidence type="ECO:0000256" key="3">
    <source>
        <dbReference type="ARBA" id="ARBA00022630"/>
    </source>
</evidence>
<dbReference type="Pfam" id="PF22290">
    <property type="entry name" value="DmmA-like_N"/>
    <property type="match status" value="1"/>
</dbReference>
<keyword evidence="4" id="KW-0288">FMN</keyword>
<evidence type="ECO:0000256" key="5">
    <source>
        <dbReference type="ARBA" id="ARBA00022714"/>
    </source>
</evidence>
<dbReference type="RefSeq" id="WP_229744884.1">
    <property type="nucleotide sequence ID" value="NZ_BMFY01000002.1"/>
</dbReference>
<dbReference type="CDD" id="cd00207">
    <property type="entry name" value="fer2"/>
    <property type="match status" value="1"/>
</dbReference>
<comment type="cofactor">
    <cofactor evidence="2">
        <name>FAD</name>
        <dbReference type="ChEBI" id="CHEBI:57692"/>
    </cofactor>
</comment>
<reference evidence="12" key="1">
    <citation type="journal article" date="2014" name="Int. J. Syst. Evol. Microbiol.">
        <title>Complete genome sequence of Corynebacterium casei LMG S-19264T (=DSM 44701T), isolated from a smear-ripened cheese.</title>
        <authorList>
            <consortium name="US DOE Joint Genome Institute (JGI-PGF)"/>
            <person name="Walter F."/>
            <person name="Albersmeier A."/>
            <person name="Kalinowski J."/>
            <person name="Ruckert C."/>
        </authorList>
    </citation>
    <scope>NUCLEOTIDE SEQUENCE</scope>
    <source>
        <strain evidence="12">CGMCC 1.12785</strain>
    </source>
</reference>